<organism evidence="3 4">
    <name type="scientific">Hibiscus syriacus</name>
    <name type="common">Rose of Sharon</name>
    <dbReference type="NCBI Taxonomy" id="106335"/>
    <lineage>
        <taxon>Eukaryota</taxon>
        <taxon>Viridiplantae</taxon>
        <taxon>Streptophyta</taxon>
        <taxon>Embryophyta</taxon>
        <taxon>Tracheophyta</taxon>
        <taxon>Spermatophyta</taxon>
        <taxon>Magnoliopsida</taxon>
        <taxon>eudicotyledons</taxon>
        <taxon>Gunneridae</taxon>
        <taxon>Pentapetalae</taxon>
        <taxon>rosids</taxon>
        <taxon>malvids</taxon>
        <taxon>Malvales</taxon>
        <taxon>Malvaceae</taxon>
        <taxon>Malvoideae</taxon>
        <taxon>Hibiscus</taxon>
    </lineage>
</organism>
<dbReference type="PANTHER" id="PTHR48429">
    <property type="entry name" value="AGENET DOMAIN-CONTAINING PROTEIN"/>
    <property type="match status" value="1"/>
</dbReference>
<dbReference type="PANTHER" id="PTHR48429:SF1">
    <property type="entry name" value="AGENET DOMAIN-CONTAINING PROTEIN"/>
    <property type="match status" value="1"/>
</dbReference>
<accession>A0A6A3BU88</accession>
<proteinExistence type="predicted"/>
<dbReference type="InterPro" id="IPR055274">
    <property type="entry name" value="SWO1"/>
</dbReference>
<evidence type="ECO:0000256" key="1">
    <source>
        <dbReference type="SAM" id="MobiDB-lite"/>
    </source>
</evidence>
<dbReference type="Proteomes" id="UP000436088">
    <property type="component" value="Unassembled WGS sequence"/>
</dbReference>
<keyword evidence="2" id="KW-0472">Membrane</keyword>
<reference evidence="3" key="1">
    <citation type="submission" date="2019-09" db="EMBL/GenBank/DDBJ databases">
        <title>Draft genome information of white flower Hibiscus syriacus.</title>
        <authorList>
            <person name="Kim Y.-M."/>
        </authorList>
    </citation>
    <scope>NUCLEOTIDE SEQUENCE [LARGE SCALE GENOMIC DNA]</scope>
    <source>
        <strain evidence="3">YM2019G1</strain>
    </source>
</reference>
<sequence>MLLSDRSQKGFSVSRHSYGGDSHRARYGGQLALLEVSSRRRLRGCSELGHLALGTSAVTCISDSIRFCKWGSKPRPCMATPVIPSHKWKKNSFEKATNRGDEYSSYYLLDSEDNQWIEDFSRGSTGIAFSSSAAEPCSISRCNNVWSEAVSSESVEMLLKSFSRENVDLSQEIHFDGENLTENAVASVTSDVQKHSVSNMQYREDGRVAGNITPTVGEPSNRTLKENSDLQTVEECNEGLPVESPRPTRGLVGKMTRFQDRARIFFAVLFWMSLFFRYSAWDGRNSGKPNEGSRFWKMS</sequence>
<protein>
    <submittedName>
        <fullName evidence="3">Uncharacterized protein</fullName>
    </submittedName>
</protein>
<evidence type="ECO:0000256" key="2">
    <source>
        <dbReference type="SAM" id="Phobius"/>
    </source>
</evidence>
<comment type="caution">
    <text evidence="3">The sequence shown here is derived from an EMBL/GenBank/DDBJ whole genome shotgun (WGS) entry which is preliminary data.</text>
</comment>
<dbReference type="AlphaFoldDB" id="A0A6A3BU88"/>
<evidence type="ECO:0000313" key="4">
    <source>
        <dbReference type="Proteomes" id="UP000436088"/>
    </source>
</evidence>
<keyword evidence="2" id="KW-0812">Transmembrane</keyword>
<feature type="region of interest" description="Disordered" evidence="1">
    <location>
        <begin position="1"/>
        <end position="20"/>
    </location>
</feature>
<name>A0A6A3BU88_HIBSY</name>
<keyword evidence="2" id="KW-1133">Transmembrane helix</keyword>
<keyword evidence="4" id="KW-1185">Reference proteome</keyword>
<evidence type="ECO:0000313" key="3">
    <source>
        <dbReference type="EMBL" id="KAE8718439.1"/>
    </source>
</evidence>
<dbReference type="EMBL" id="VEPZ02000812">
    <property type="protein sequence ID" value="KAE8718439.1"/>
    <property type="molecule type" value="Genomic_DNA"/>
</dbReference>
<feature type="transmembrane region" description="Helical" evidence="2">
    <location>
        <begin position="264"/>
        <end position="281"/>
    </location>
</feature>
<gene>
    <name evidence="3" type="ORF">F3Y22_tig00110013pilonHSYRG00194</name>
</gene>